<evidence type="ECO:0000313" key="2">
    <source>
        <dbReference type="EMBL" id="USQ81163.1"/>
    </source>
</evidence>
<reference evidence="2" key="1">
    <citation type="submission" date="2022-06" db="EMBL/GenBank/DDBJ databases">
        <title>Ornithinimicrobium HY1793.</title>
        <authorList>
            <person name="Huang Y."/>
        </authorList>
    </citation>
    <scope>NUCLEOTIDE SEQUENCE</scope>
    <source>
        <strain evidence="2">HY1793</strain>
    </source>
</reference>
<dbReference type="PROSITE" id="PS51186">
    <property type="entry name" value="GNAT"/>
    <property type="match status" value="1"/>
</dbReference>
<accession>A0ABY4YWK3</accession>
<protein>
    <submittedName>
        <fullName evidence="2">GNAT family N-acetyltransferase</fullName>
    </submittedName>
</protein>
<sequence length="173" mass="18590">MTGTLQIRPLTVEDADVMTTVLADPELYEFTGGQPPTRDDLARRYAVQVRGHSADGSERWINSVVALGPEHQPIGYVQATIPVNADPTNGDPVGCSPADIAWVIGRPWQGNGHAGRAARLLLDDLVEQGVTAVVAHIHPDHEASQRIATRLGMTRTTVVVDGEIRWEGTTAQG</sequence>
<dbReference type="RefSeq" id="WP_252594547.1">
    <property type="nucleotide sequence ID" value="NZ_CP099489.1"/>
</dbReference>
<dbReference type="InterPro" id="IPR000182">
    <property type="entry name" value="GNAT_dom"/>
</dbReference>
<name>A0ABY4YWK3_9MICO</name>
<dbReference type="EMBL" id="CP099489">
    <property type="protein sequence ID" value="USQ81163.1"/>
    <property type="molecule type" value="Genomic_DNA"/>
</dbReference>
<feature type="domain" description="N-acetyltransferase" evidence="1">
    <location>
        <begin position="5"/>
        <end position="172"/>
    </location>
</feature>
<keyword evidence="3" id="KW-1185">Reference proteome</keyword>
<dbReference type="Gene3D" id="3.40.630.30">
    <property type="match status" value="1"/>
</dbReference>
<evidence type="ECO:0000259" key="1">
    <source>
        <dbReference type="PROSITE" id="PS51186"/>
    </source>
</evidence>
<gene>
    <name evidence="2" type="ORF">NF556_05830</name>
</gene>
<evidence type="ECO:0000313" key="3">
    <source>
        <dbReference type="Proteomes" id="UP001056455"/>
    </source>
</evidence>
<organism evidence="2 3">
    <name type="scientific">Ornithinimicrobium faecis</name>
    <dbReference type="NCBI Taxonomy" id="2934158"/>
    <lineage>
        <taxon>Bacteria</taxon>
        <taxon>Bacillati</taxon>
        <taxon>Actinomycetota</taxon>
        <taxon>Actinomycetes</taxon>
        <taxon>Micrococcales</taxon>
        <taxon>Ornithinimicrobiaceae</taxon>
        <taxon>Ornithinimicrobium</taxon>
    </lineage>
</organism>
<dbReference type="Proteomes" id="UP001056455">
    <property type="component" value="Chromosome"/>
</dbReference>
<proteinExistence type="predicted"/>
<dbReference type="SUPFAM" id="SSF55729">
    <property type="entry name" value="Acyl-CoA N-acyltransferases (Nat)"/>
    <property type="match status" value="1"/>
</dbReference>
<dbReference type="Pfam" id="PF13302">
    <property type="entry name" value="Acetyltransf_3"/>
    <property type="match status" value="1"/>
</dbReference>
<dbReference type="InterPro" id="IPR016181">
    <property type="entry name" value="Acyl_CoA_acyltransferase"/>
</dbReference>
<dbReference type="InterPro" id="IPR051531">
    <property type="entry name" value="N-acetyltransferase"/>
</dbReference>
<dbReference type="PANTHER" id="PTHR43792">
    <property type="entry name" value="GNAT FAMILY, PUTATIVE (AFU_ORTHOLOGUE AFUA_3G00765)-RELATED-RELATED"/>
    <property type="match status" value="1"/>
</dbReference>